<accession>A0ABR4NTK3</accession>
<comment type="caution">
    <text evidence="1">The sequence shown here is derived from an EMBL/GenBank/DDBJ whole genome shotgun (WGS) entry which is preliminary data.</text>
</comment>
<proteinExistence type="predicted"/>
<sequence>METTMLYIDHALHKLKEVLFVWKRERQIDRKTSIKWQRRHTVITRHDILHGRES</sequence>
<dbReference type="Proteomes" id="UP001623330">
    <property type="component" value="Unassembled WGS sequence"/>
</dbReference>
<gene>
    <name evidence="1" type="ORF">RNJ44_00326</name>
</gene>
<reference evidence="1 2" key="1">
    <citation type="submission" date="2024-05" db="EMBL/GenBank/DDBJ databases">
        <title>Long read based assembly of the Candida bracarensis genome reveals expanded adhesin content.</title>
        <authorList>
            <person name="Marcet-Houben M."/>
            <person name="Ksiezopolska E."/>
            <person name="Gabaldon T."/>
        </authorList>
    </citation>
    <scope>NUCLEOTIDE SEQUENCE [LARGE SCALE GENOMIC DNA]</scope>
    <source>
        <strain evidence="1 2">CBM6</strain>
    </source>
</reference>
<keyword evidence="2" id="KW-1185">Reference proteome</keyword>
<evidence type="ECO:0000313" key="1">
    <source>
        <dbReference type="EMBL" id="KAL3231791.1"/>
    </source>
</evidence>
<protein>
    <submittedName>
        <fullName evidence="1">Uncharacterized protein</fullName>
    </submittedName>
</protein>
<evidence type="ECO:0000313" key="2">
    <source>
        <dbReference type="Proteomes" id="UP001623330"/>
    </source>
</evidence>
<name>A0ABR4NTK3_9SACH</name>
<dbReference type="EMBL" id="JBEVYD010000006">
    <property type="protein sequence ID" value="KAL3231791.1"/>
    <property type="molecule type" value="Genomic_DNA"/>
</dbReference>
<organism evidence="1 2">
    <name type="scientific">Nakaseomyces bracarensis</name>
    <dbReference type="NCBI Taxonomy" id="273131"/>
    <lineage>
        <taxon>Eukaryota</taxon>
        <taxon>Fungi</taxon>
        <taxon>Dikarya</taxon>
        <taxon>Ascomycota</taxon>
        <taxon>Saccharomycotina</taxon>
        <taxon>Saccharomycetes</taxon>
        <taxon>Saccharomycetales</taxon>
        <taxon>Saccharomycetaceae</taxon>
        <taxon>Nakaseomyces</taxon>
    </lineage>
</organism>